<gene>
    <name evidence="3" type="ORF">GCM10025783_25720</name>
</gene>
<dbReference type="Pfam" id="PF14340">
    <property type="entry name" value="DUF4395"/>
    <property type="match status" value="1"/>
</dbReference>
<keyword evidence="1" id="KW-1133">Transmembrane helix</keyword>
<protein>
    <submittedName>
        <fullName evidence="3">DUF4395 domain-containing protein</fullName>
    </submittedName>
</protein>
<dbReference type="Proteomes" id="UP001500121">
    <property type="component" value="Unassembled WGS sequence"/>
</dbReference>
<feature type="domain" description="DUF4395" evidence="2">
    <location>
        <begin position="8"/>
        <end position="144"/>
    </location>
</feature>
<dbReference type="InterPro" id="IPR025508">
    <property type="entry name" value="DUF4395"/>
</dbReference>
<evidence type="ECO:0000256" key="1">
    <source>
        <dbReference type="SAM" id="Phobius"/>
    </source>
</evidence>
<evidence type="ECO:0000259" key="2">
    <source>
        <dbReference type="Pfam" id="PF14340"/>
    </source>
</evidence>
<keyword evidence="1" id="KW-0812">Transmembrane</keyword>
<feature type="transmembrane region" description="Helical" evidence="1">
    <location>
        <begin position="12"/>
        <end position="32"/>
    </location>
</feature>
<name>A0ABP8ZCG6_9MICO</name>
<dbReference type="EMBL" id="BAABLP010000005">
    <property type="protein sequence ID" value="GAA4751950.1"/>
    <property type="molecule type" value="Genomic_DNA"/>
</dbReference>
<accession>A0ABP8ZCG6</accession>
<comment type="caution">
    <text evidence="3">The sequence shown here is derived from an EMBL/GenBank/DDBJ whole genome shotgun (WGS) entry which is preliminary data.</text>
</comment>
<reference evidence="4" key="1">
    <citation type="journal article" date="2019" name="Int. J. Syst. Evol. Microbiol.">
        <title>The Global Catalogue of Microorganisms (GCM) 10K type strain sequencing project: providing services to taxonomists for standard genome sequencing and annotation.</title>
        <authorList>
            <consortium name="The Broad Institute Genomics Platform"/>
            <consortium name="The Broad Institute Genome Sequencing Center for Infectious Disease"/>
            <person name="Wu L."/>
            <person name="Ma J."/>
        </authorList>
    </citation>
    <scope>NUCLEOTIDE SEQUENCE [LARGE SCALE GENOMIC DNA]</scope>
    <source>
        <strain evidence="4">JCM 19015</strain>
    </source>
</reference>
<feature type="transmembrane region" description="Helical" evidence="1">
    <location>
        <begin position="129"/>
        <end position="147"/>
    </location>
</feature>
<feature type="transmembrane region" description="Helical" evidence="1">
    <location>
        <begin position="95"/>
        <end position="123"/>
    </location>
</feature>
<keyword evidence="1" id="KW-0472">Membrane</keyword>
<dbReference type="RefSeq" id="WP_345481666.1">
    <property type="nucleotide sequence ID" value="NZ_BAABLP010000005.1"/>
</dbReference>
<feature type="transmembrane region" description="Helical" evidence="1">
    <location>
        <begin position="38"/>
        <end position="59"/>
    </location>
</feature>
<proteinExistence type="predicted"/>
<evidence type="ECO:0000313" key="4">
    <source>
        <dbReference type="Proteomes" id="UP001500121"/>
    </source>
</evidence>
<keyword evidence="4" id="KW-1185">Reference proteome</keyword>
<sequence>MPADRPPIDPRGPRFGAGVTAVLLLVDLFLALTGAGVAAVVLLAAICAVFAWGAFAGIGRHPYGALFRRFVRPRLAPPAELEEAAPPTFAQGVGFVITLLGVVAGLLGATGLLAVLAALAFVAAFLNSVFGYCLGCRAYVLLLRARIIRPA</sequence>
<organism evidence="3 4">
    <name type="scientific">Amnibacterium soli</name>
    <dbReference type="NCBI Taxonomy" id="1282736"/>
    <lineage>
        <taxon>Bacteria</taxon>
        <taxon>Bacillati</taxon>
        <taxon>Actinomycetota</taxon>
        <taxon>Actinomycetes</taxon>
        <taxon>Micrococcales</taxon>
        <taxon>Microbacteriaceae</taxon>
        <taxon>Amnibacterium</taxon>
    </lineage>
</organism>
<evidence type="ECO:0000313" key="3">
    <source>
        <dbReference type="EMBL" id="GAA4751950.1"/>
    </source>
</evidence>